<keyword evidence="2" id="KW-1185">Reference proteome</keyword>
<dbReference type="Proteomes" id="UP000028073">
    <property type="component" value="Unassembled WGS sequence"/>
</dbReference>
<dbReference type="EMBL" id="JOKH01000004">
    <property type="protein sequence ID" value="KEQ16830.1"/>
    <property type="molecule type" value="Genomic_DNA"/>
</dbReference>
<sequence>MDPENKIAFFLLNSRKMNRNLIEQLMLNREKAEALFRLLLKFPLNAIGIDKIEVTNARDHLPDTSP</sequence>
<comment type="caution">
    <text evidence="1">The sequence shown here is derived from an EMBL/GenBank/DDBJ whole genome shotgun (WGS) entry which is preliminary data.</text>
</comment>
<reference evidence="1 2" key="1">
    <citation type="submission" date="2014-06" db="EMBL/GenBank/DDBJ databases">
        <title>Whole Genome Sequences of Three Symbiotic Endozoicomonas Bacteria.</title>
        <authorList>
            <person name="Neave M.J."/>
            <person name="Apprill A."/>
            <person name="Voolstra C.R."/>
        </authorList>
    </citation>
    <scope>NUCLEOTIDE SEQUENCE [LARGE SCALE GENOMIC DNA]</scope>
    <source>
        <strain evidence="1 2">DSM 25634</strain>
    </source>
</reference>
<name>A0A081NEF7_9GAMM</name>
<evidence type="ECO:0000313" key="2">
    <source>
        <dbReference type="Proteomes" id="UP000028073"/>
    </source>
</evidence>
<proteinExistence type="predicted"/>
<dbReference type="RefSeq" id="WP_034838986.1">
    <property type="nucleotide sequence ID" value="NZ_JOKH01000004.1"/>
</dbReference>
<accession>A0A081NEF7</accession>
<organism evidence="1 2">
    <name type="scientific">Endozoicomonas numazuensis</name>
    <dbReference type="NCBI Taxonomy" id="1137799"/>
    <lineage>
        <taxon>Bacteria</taxon>
        <taxon>Pseudomonadati</taxon>
        <taxon>Pseudomonadota</taxon>
        <taxon>Gammaproteobacteria</taxon>
        <taxon>Oceanospirillales</taxon>
        <taxon>Endozoicomonadaceae</taxon>
        <taxon>Endozoicomonas</taxon>
    </lineage>
</organism>
<dbReference type="AlphaFoldDB" id="A0A081NEF7"/>
<gene>
    <name evidence="1" type="ORF">GZ78_19375</name>
</gene>
<evidence type="ECO:0000313" key="1">
    <source>
        <dbReference type="EMBL" id="KEQ16830.1"/>
    </source>
</evidence>
<protein>
    <submittedName>
        <fullName evidence="1">Uncharacterized protein</fullName>
    </submittedName>
</protein>